<dbReference type="PANTHER" id="PTHR40265:SF1">
    <property type="entry name" value="GLYOXALASE-LIKE DOMAIN-CONTAINING PROTEIN"/>
    <property type="match status" value="1"/>
</dbReference>
<protein>
    <recommendedName>
        <fullName evidence="1">Glyoxalase-like domain-containing protein</fullName>
    </recommendedName>
</protein>
<name>A0A8H7T4X9_9HELO</name>
<organism evidence="2 3">
    <name type="scientific">Cadophora malorum</name>
    <dbReference type="NCBI Taxonomy" id="108018"/>
    <lineage>
        <taxon>Eukaryota</taxon>
        <taxon>Fungi</taxon>
        <taxon>Dikarya</taxon>
        <taxon>Ascomycota</taxon>
        <taxon>Pezizomycotina</taxon>
        <taxon>Leotiomycetes</taxon>
        <taxon>Helotiales</taxon>
        <taxon>Ploettnerulaceae</taxon>
        <taxon>Cadophora</taxon>
    </lineage>
</organism>
<reference evidence="2" key="1">
    <citation type="submission" date="2021-02" db="EMBL/GenBank/DDBJ databases">
        <title>Genome sequence Cadophora malorum strain M34.</title>
        <authorList>
            <person name="Stefanovic E."/>
            <person name="Vu D."/>
            <person name="Scully C."/>
            <person name="Dijksterhuis J."/>
            <person name="Roader J."/>
            <person name="Houbraken J."/>
        </authorList>
    </citation>
    <scope>NUCLEOTIDE SEQUENCE</scope>
    <source>
        <strain evidence="2">M34</strain>
    </source>
</reference>
<keyword evidence="3" id="KW-1185">Reference proteome</keyword>
<dbReference type="EMBL" id="JAFJYH010000389">
    <property type="protein sequence ID" value="KAG4412311.1"/>
    <property type="molecule type" value="Genomic_DNA"/>
</dbReference>
<feature type="domain" description="Glyoxalase-like" evidence="1">
    <location>
        <begin position="4"/>
        <end position="189"/>
    </location>
</feature>
<dbReference type="InterPro" id="IPR029068">
    <property type="entry name" value="Glyas_Bleomycin-R_OHBP_Dase"/>
</dbReference>
<gene>
    <name evidence="2" type="ORF">IFR04_014552</name>
</gene>
<dbReference type="InterPro" id="IPR025870">
    <property type="entry name" value="Glyoxalase-like_dom"/>
</dbReference>
<evidence type="ECO:0000313" key="2">
    <source>
        <dbReference type="EMBL" id="KAG4412311.1"/>
    </source>
</evidence>
<dbReference type="Pfam" id="PF13468">
    <property type="entry name" value="Glyoxalase_3"/>
    <property type="match status" value="1"/>
</dbReference>
<dbReference type="Gene3D" id="3.10.180.10">
    <property type="entry name" value="2,3-Dihydroxybiphenyl 1,2-Dioxygenase, domain 1"/>
    <property type="match status" value="1"/>
</dbReference>
<evidence type="ECO:0000313" key="3">
    <source>
        <dbReference type="Proteomes" id="UP000664132"/>
    </source>
</evidence>
<accession>A0A8H7T4X9</accession>
<evidence type="ECO:0000259" key="1">
    <source>
        <dbReference type="Pfam" id="PF13468"/>
    </source>
</evidence>
<dbReference type="OrthoDB" id="408973at2759"/>
<comment type="caution">
    <text evidence="2">The sequence shown here is derived from an EMBL/GenBank/DDBJ whole genome shotgun (WGS) entry which is preliminary data.</text>
</comment>
<proteinExistence type="predicted"/>
<dbReference type="AlphaFoldDB" id="A0A8H7T4X9"/>
<sequence length="295" mass="32219">MAHLDHVIMLVPYASLAHPPTWITDNFTITPGGQHADRKTENRLICFRDGSYVELIAFVNDDPKNREGHRWGGKQFGIIDFAFTHRTGNAADLFSELQERLDGVQWKESEAKVEYHPPVVGGRKRPDGKEVKWTVTTPITTTGYHGGQLPFFCHDVTPRSVRVPVSDEAVTHPNGVYGIKQLTIFVDESKIGTLTRAYGAIAGVPISSPDDSQGSFNLNRLAEVDGTKTAQFNLRTPTRQWQVDSMAERGGVFLGSLTFGGLVASGKAESSSRIGDGKDGTGEVSLDLEILPLGT</sequence>
<dbReference type="PANTHER" id="PTHR40265">
    <property type="entry name" value="BLL2707 PROTEIN"/>
    <property type="match status" value="1"/>
</dbReference>
<dbReference type="Proteomes" id="UP000664132">
    <property type="component" value="Unassembled WGS sequence"/>
</dbReference>